<name>A0A0F4YF87_RASE3</name>
<dbReference type="GeneID" id="25313181"/>
<evidence type="ECO:0000313" key="3">
    <source>
        <dbReference type="Proteomes" id="UP000053958"/>
    </source>
</evidence>
<organism evidence="2 3">
    <name type="scientific">Rasamsonia emersonii (strain ATCC 16479 / CBS 393.64 / IMI 116815)</name>
    <dbReference type="NCBI Taxonomy" id="1408163"/>
    <lineage>
        <taxon>Eukaryota</taxon>
        <taxon>Fungi</taxon>
        <taxon>Dikarya</taxon>
        <taxon>Ascomycota</taxon>
        <taxon>Pezizomycotina</taxon>
        <taxon>Eurotiomycetes</taxon>
        <taxon>Eurotiomycetidae</taxon>
        <taxon>Eurotiales</taxon>
        <taxon>Trichocomaceae</taxon>
        <taxon>Rasamsonia</taxon>
    </lineage>
</organism>
<evidence type="ECO:0000313" key="2">
    <source>
        <dbReference type="EMBL" id="KKA16298.1"/>
    </source>
</evidence>
<dbReference type="Proteomes" id="UP000053958">
    <property type="component" value="Unassembled WGS sequence"/>
</dbReference>
<proteinExistence type="predicted"/>
<sequence>MTSDGKVLLKLQAAHTVQDIRDDTCLVVGVIRPLQRKRHPDHGLYSKIQDPVHGGNQRHPRTSRNNCYQGIGSVFHDIPIGVGRIGDGECHWQYYQKRSQRQQQGKTALGGLERS</sequence>
<dbReference type="EMBL" id="LASV01000795">
    <property type="protein sequence ID" value="KKA16298.1"/>
    <property type="molecule type" value="Genomic_DNA"/>
</dbReference>
<reference evidence="2 3" key="1">
    <citation type="submission" date="2015-04" db="EMBL/GenBank/DDBJ databases">
        <authorList>
            <person name="Heijne W.H."/>
            <person name="Fedorova N.D."/>
            <person name="Nierman W.C."/>
            <person name="Vollebregt A.W."/>
            <person name="Zhao Z."/>
            <person name="Wu L."/>
            <person name="Kumar M."/>
            <person name="Stam H."/>
            <person name="van den Berg M.A."/>
            <person name="Pel H.J."/>
        </authorList>
    </citation>
    <scope>NUCLEOTIDE SEQUENCE [LARGE SCALE GENOMIC DNA]</scope>
    <source>
        <strain evidence="2 3">CBS 393.64</strain>
    </source>
</reference>
<accession>A0A0F4YF87</accession>
<evidence type="ECO:0000256" key="1">
    <source>
        <dbReference type="SAM" id="MobiDB-lite"/>
    </source>
</evidence>
<dbReference type="AlphaFoldDB" id="A0A0F4YF87"/>
<comment type="caution">
    <text evidence="2">The sequence shown here is derived from an EMBL/GenBank/DDBJ whole genome shotgun (WGS) entry which is preliminary data.</text>
</comment>
<dbReference type="RefSeq" id="XP_013322910.1">
    <property type="nucleotide sequence ID" value="XM_013467456.1"/>
</dbReference>
<protein>
    <submittedName>
        <fullName evidence="2">Uncharacterized protein</fullName>
    </submittedName>
</protein>
<gene>
    <name evidence="2" type="ORF">T310_10116</name>
</gene>
<keyword evidence="3" id="KW-1185">Reference proteome</keyword>
<feature type="region of interest" description="Disordered" evidence="1">
    <location>
        <begin position="41"/>
        <end position="62"/>
    </location>
</feature>